<keyword evidence="3" id="KW-0539">Nucleus</keyword>
<evidence type="ECO:0000256" key="1">
    <source>
        <dbReference type="ARBA" id="ARBA00022614"/>
    </source>
</evidence>
<sequence>MRLTCSVEIVNRLLPSHNLKKPSQKSHSQISLGKKPGSTGKDGVLFLMICTAKDRNGTKIVVKDNIEQYFVKFINEGKATVRIKEPQHDICISKADPLQLKNFLNLLRSASQGKELERITLSALAPASARNVEKPKSKMVVLTRKDYPITTNFPSSLVHLQVSACNMKRVDSRILDLKKLQVLDLSENLIEDLPEKFNKMLQLNTVKFSHNKFMKFPLLLCRMPLSDNLVSVDLSDNQLTRIPLELCELKNLFYLKLDRNKIELLPPTIGKLVRLKQLSCVENLIKTLPANFNRLQLDDLDLYGNPLDLPEADTVITSHLEFPTLLEVSARAIKKMRIPYSNEDLFEQLCNYLDSARQCWCGNYCFRCSARYILRLDLHQMVKNVTGWNVVGQTLVPVEAFLCSQNCLNKFQKNPKAYWKKK</sequence>
<name>A0AAN8JPP3_PATCE</name>
<gene>
    <name evidence="5" type="ORF">SNE40_008713</name>
</gene>
<evidence type="ECO:0000313" key="5">
    <source>
        <dbReference type="EMBL" id="KAK6180712.1"/>
    </source>
</evidence>
<keyword evidence="2" id="KW-0677">Repeat</keyword>
<dbReference type="PROSITE" id="PS51450">
    <property type="entry name" value="LRR"/>
    <property type="match status" value="2"/>
</dbReference>
<organism evidence="5 6">
    <name type="scientific">Patella caerulea</name>
    <name type="common">Rayed Mediterranean limpet</name>
    <dbReference type="NCBI Taxonomy" id="87958"/>
    <lineage>
        <taxon>Eukaryota</taxon>
        <taxon>Metazoa</taxon>
        <taxon>Spiralia</taxon>
        <taxon>Lophotrochozoa</taxon>
        <taxon>Mollusca</taxon>
        <taxon>Gastropoda</taxon>
        <taxon>Patellogastropoda</taxon>
        <taxon>Patelloidea</taxon>
        <taxon>Patellidae</taxon>
        <taxon>Patella</taxon>
    </lineage>
</organism>
<dbReference type="InterPro" id="IPR001611">
    <property type="entry name" value="Leu-rich_rpt"/>
</dbReference>
<evidence type="ECO:0000259" key="4">
    <source>
        <dbReference type="Pfam" id="PF25344"/>
    </source>
</evidence>
<dbReference type="InterPro" id="IPR050216">
    <property type="entry name" value="LRR_domain-containing"/>
</dbReference>
<dbReference type="InterPro" id="IPR003591">
    <property type="entry name" value="Leu-rich_rpt_typical-subtyp"/>
</dbReference>
<evidence type="ECO:0000256" key="2">
    <source>
        <dbReference type="ARBA" id="ARBA00022737"/>
    </source>
</evidence>
<comment type="caution">
    <text evidence="5">The sequence shown here is derived from an EMBL/GenBank/DDBJ whole genome shotgun (WGS) entry which is preliminary data.</text>
</comment>
<protein>
    <recommendedName>
        <fullName evidence="4">PIF1/LRR1 pleckstrin homology domain-containing protein</fullName>
    </recommendedName>
</protein>
<dbReference type="EMBL" id="JAZGQO010000007">
    <property type="protein sequence ID" value="KAK6180712.1"/>
    <property type="molecule type" value="Genomic_DNA"/>
</dbReference>
<dbReference type="PANTHER" id="PTHR48051">
    <property type="match status" value="1"/>
</dbReference>
<feature type="domain" description="PIF1/LRR1 pleckstrin homology" evidence="4">
    <location>
        <begin position="1"/>
        <end position="121"/>
    </location>
</feature>
<evidence type="ECO:0000256" key="3">
    <source>
        <dbReference type="ARBA" id="ARBA00023242"/>
    </source>
</evidence>
<dbReference type="AlphaFoldDB" id="A0AAN8JPP3"/>
<reference evidence="5 6" key="1">
    <citation type="submission" date="2024-01" db="EMBL/GenBank/DDBJ databases">
        <title>The genome of the rayed Mediterranean limpet Patella caerulea (Linnaeus, 1758).</title>
        <authorList>
            <person name="Anh-Thu Weber A."/>
            <person name="Halstead-Nussloch G."/>
        </authorList>
    </citation>
    <scope>NUCLEOTIDE SEQUENCE [LARGE SCALE GENOMIC DNA]</scope>
    <source>
        <strain evidence="5">AATW-2023a</strain>
        <tissue evidence="5">Whole specimen</tissue>
    </source>
</reference>
<dbReference type="GO" id="GO:0005737">
    <property type="term" value="C:cytoplasm"/>
    <property type="evidence" value="ECO:0007669"/>
    <property type="project" value="TreeGrafter"/>
</dbReference>
<dbReference type="Pfam" id="PF00560">
    <property type="entry name" value="LRR_1"/>
    <property type="match status" value="1"/>
</dbReference>
<dbReference type="SUPFAM" id="SSF52058">
    <property type="entry name" value="L domain-like"/>
    <property type="match status" value="1"/>
</dbReference>
<dbReference type="Gene3D" id="3.80.10.10">
    <property type="entry name" value="Ribonuclease Inhibitor"/>
    <property type="match status" value="2"/>
</dbReference>
<proteinExistence type="predicted"/>
<dbReference type="PANTHER" id="PTHR48051:SF1">
    <property type="entry name" value="RAS SUPPRESSOR PROTEIN 1"/>
    <property type="match status" value="1"/>
</dbReference>
<dbReference type="SMART" id="SM00369">
    <property type="entry name" value="LRR_TYP"/>
    <property type="match status" value="2"/>
</dbReference>
<dbReference type="InterPro" id="IPR032675">
    <property type="entry name" value="LRR_dom_sf"/>
</dbReference>
<dbReference type="Proteomes" id="UP001347796">
    <property type="component" value="Unassembled WGS sequence"/>
</dbReference>
<keyword evidence="1" id="KW-0433">Leucine-rich repeat</keyword>
<evidence type="ECO:0000313" key="6">
    <source>
        <dbReference type="Proteomes" id="UP001347796"/>
    </source>
</evidence>
<dbReference type="InterPro" id="IPR057437">
    <property type="entry name" value="PIF1/LRR1_PH"/>
</dbReference>
<keyword evidence="6" id="KW-1185">Reference proteome</keyword>
<accession>A0AAN8JPP3</accession>
<dbReference type="Pfam" id="PF25344">
    <property type="entry name" value="PH_LRR1"/>
    <property type="match status" value="1"/>
</dbReference>